<dbReference type="GO" id="GO:0016846">
    <property type="term" value="F:carbon-sulfur lyase activity"/>
    <property type="evidence" value="ECO:0007669"/>
    <property type="project" value="InterPro"/>
</dbReference>
<evidence type="ECO:0000256" key="1">
    <source>
        <dbReference type="ARBA" id="ARBA00005495"/>
    </source>
</evidence>
<dbReference type="InterPro" id="IPR011057">
    <property type="entry name" value="Mss4-like_sf"/>
</dbReference>
<evidence type="ECO:0000313" key="6">
    <source>
        <dbReference type="EMBL" id="AXW87412.1"/>
    </source>
</evidence>
<evidence type="ECO:0000259" key="5">
    <source>
        <dbReference type="PROSITE" id="PS51891"/>
    </source>
</evidence>
<evidence type="ECO:0000313" key="7">
    <source>
        <dbReference type="Proteomes" id="UP000263881"/>
    </source>
</evidence>
<reference evidence="6 7" key="1">
    <citation type="submission" date="2017-08" db="EMBL/GenBank/DDBJ databases">
        <title>Comparative genomics of bacteria isolated from necrotic lesions of AOD affected trees.</title>
        <authorList>
            <person name="Doonan J."/>
            <person name="Denman S."/>
            <person name="McDonald J.E."/>
        </authorList>
    </citation>
    <scope>NUCLEOTIDE SEQUENCE [LARGE SCALE GENOMIC DNA]</scope>
    <source>
        <strain evidence="6 7">477</strain>
    </source>
</reference>
<comment type="similarity">
    <text evidence="1">Belongs to the Gfa family.</text>
</comment>
<accession>A0AAD0WL20</accession>
<dbReference type="GO" id="GO:0046872">
    <property type="term" value="F:metal ion binding"/>
    <property type="evidence" value="ECO:0007669"/>
    <property type="project" value="UniProtKB-KW"/>
</dbReference>
<evidence type="ECO:0000256" key="3">
    <source>
        <dbReference type="ARBA" id="ARBA00022833"/>
    </source>
</evidence>
<gene>
    <name evidence="6" type="ORF">CKQ53_10760</name>
</gene>
<dbReference type="InterPro" id="IPR006913">
    <property type="entry name" value="CENP-V/GFA"/>
</dbReference>
<dbReference type="PANTHER" id="PTHR33337:SF40">
    <property type="entry name" value="CENP-V_GFA DOMAIN-CONTAINING PROTEIN-RELATED"/>
    <property type="match status" value="1"/>
</dbReference>
<organism evidence="6 7">
    <name type="scientific">Lonsdalea britannica</name>
    <dbReference type="NCBI Taxonomy" id="1082704"/>
    <lineage>
        <taxon>Bacteria</taxon>
        <taxon>Pseudomonadati</taxon>
        <taxon>Pseudomonadota</taxon>
        <taxon>Gammaproteobacteria</taxon>
        <taxon>Enterobacterales</taxon>
        <taxon>Pectobacteriaceae</taxon>
        <taxon>Lonsdalea</taxon>
    </lineage>
</organism>
<dbReference type="Proteomes" id="UP000263881">
    <property type="component" value="Chromosome"/>
</dbReference>
<evidence type="ECO:0000256" key="2">
    <source>
        <dbReference type="ARBA" id="ARBA00022723"/>
    </source>
</evidence>
<dbReference type="PROSITE" id="PS51891">
    <property type="entry name" value="CENP_V_GFA"/>
    <property type="match status" value="1"/>
</dbReference>
<dbReference type="EMBL" id="CP023009">
    <property type="protein sequence ID" value="AXW87412.1"/>
    <property type="molecule type" value="Genomic_DNA"/>
</dbReference>
<dbReference type="KEGG" id="lbq:CKQ53_10760"/>
<dbReference type="AlphaFoldDB" id="A0AAD0WL20"/>
<keyword evidence="4" id="KW-0456">Lyase</keyword>
<keyword evidence="2" id="KW-0479">Metal-binding</keyword>
<dbReference type="Gene3D" id="3.90.1590.10">
    <property type="entry name" value="glutathione-dependent formaldehyde- activating enzyme (gfa)"/>
    <property type="match status" value="1"/>
</dbReference>
<dbReference type="Pfam" id="PF04828">
    <property type="entry name" value="GFA"/>
    <property type="match status" value="1"/>
</dbReference>
<dbReference type="PANTHER" id="PTHR33337">
    <property type="entry name" value="GFA DOMAIN-CONTAINING PROTEIN"/>
    <property type="match status" value="1"/>
</dbReference>
<evidence type="ECO:0000256" key="4">
    <source>
        <dbReference type="ARBA" id="ARBA00023239"/>
    </source>
</evidence>
<proteinExistence type="inferred from homology"/>
<dbReference type="RefSeq" id="WP_094117690.1">
    <property type="nucleotide sequence ID" value="NZ_CP023009.1"/>
</dbReference>
<protein>
    <submittedName>
        <fullName evidence="6">Ribulose phosphate epimerase</fullName>
    </submittedName>
</protein>
<feature type="domain" description="CENP-V/GFA" evidence="5">
    <location>
        <begin position="5"/>
        <end position="121"/>
    </location>
</feature>
<keyword evidence="7" id="KW-1185">Reference proteome</keyword>
<name>A0AAD0WL20_9GAMM</name>
<keyword evidence="3" id="KW-0862">Zinc</keyword>
<dbReference type="SUPFAM" id="SSF51316">
    <property type="entry name" value="Mss4-like"/>
    <property type="match status" value="1"/>
</dbReference>
<sequence length="129" mass="13724">MAAELSGGCLCGYIQFKALNPAKAHSCSCDICQKQTGGQTVVWLEFASADVAWTGEGGQPSLYRSSEASSRAFCARCGSSLGAIDDAPTLALLTGVFDQQEDVALMPVSHSFEDMKPAWWRRLCPDAVA</sequence>